<dbReference type="GO" id="GO:0015627">
    <property type="term" value="C:type II protein secretion system complex"/>
    <property type="evidence" value="ECO:0007669"/>
    <property type="project" value="InterPro"/>
</dbReference>
<dbReference type="RefSeq" id="WP_045985470.1">
    <property type="nucleotide sequence ID" value="NZ_CP063051.1"/>
</dbReference>
<evidence type="ECO:0000259" key="1">
    <source>
        <dbReference type="Pfam" id="PF16537"/>
    </source>
</evidence>
<dbReference type="EMBL" id="JXXR01000007">
    <property type="protein sequence ID" value="KJY75355.1"/>
    <property type="molecule type" value="Genomic_DNA"/>
</dbReference>
<proteinExistence type="predicted"/>
<protein>
    <submittedName>
        <fullName evidence="2">General secretion pathway protein GspB</fullName>
    </submittedName>
</protein>
<comment type="caution">
    <text evidence="2">The sequence shown here is derived from an EMBL/GenBank/DDBJ whole genome shotgun (WGS) entry which is preliminary data.</text>
</comment>
<feature type="domain" description="Type II secretion system protein GspB C-terminal" evidence="1">
    <location>
        <begin position="193"/>
        <end position="252"/>
    </location>
</feature>
<gene>
    <name evidence="2" type="ORF">TW71_07750</name>
</gene>
<organism evidence="2">
    <name type="scientific">Vibrio coralliilyticus</name>
    <dbReference type="NCBI Taxonomy" id="190893"/>
    <lineage>
        <taxon>Bacteria</taxon>
        <taxon>Pseudomonadati</taxon>
        <taxon>Pseudomonadota</taxon>
        <taxon>Gammaproteobacteria</taxon>
        <taxon>Vibrionales</taxon>
        <taxon>Vibrionaceae</taxon>
        <taxon>Vibrio</taxon>
    </lineage>
</organism>
<name>A0A837G8X0_9VIBR</name>
<reference evidence="2" key="1">
    <citation type="journal article" date="2015" name="BMC Genomics">
        <title>Genome mining reveals unlocked bioactive potential of marine Gram-negative bacteria.</title>
        <authorList>
            <person name="Machado H."/>
            <person name="Sonnenschein E.C."/>
            <person name="Melchiorsen J."/>
            <person name="Gram L."/>
        </authorList>
    </citation>
    <scope>NUCLEOTIDE SEQUENCE</scope>
    <source>
        <strain evidence="2">S2052</strain>
    </source>
</reference>
<dbReference type="InterPro" id="IPR032389">
    <property type="entry name" value="GspB_C"/>
</dbReference>
<dbReference type="Pfam" id="PF16537">
    <property type="entry name" value="T2SSB"/>
    <property type="match status" value="1"/>
</dbReference>
<accession>A0A837G8X0</accession>
<sequence length="258" mass="28933">MSKVLQALDHSEQNHQTFNGVNHYQSVNDVRPRRTVSGWLLATVIVAPALVTGALSTYQSYLEQRGQWQASHQAKPQVLEVPFAYQTLPYPSFSELRETYEYAKADTGHIEVASEETQPPVVQPQEPVLPRVQPPAQSQNSTLLDGLDLSGLSPELAMRVESALESSANPEPKYDDSEASDLAIHSRQWQGKLPPLNFQTHVYSSNPSKRWVKVNGTEYREGDWISNDIQLQHIEPQRSAISFKGSVIEVPALYDWKG</sequence>
<dbReference type="AlphaFoldDB" id="A0A837G8X0"/>
<evidence type="ECO:0000313" key="2">
    <source>
        <dbReference type="EMBL" id="KJY75355.1"/>
    </source>
</evidence>